<name>A0ABR1R7H3_9PEZI</name>
<comment type="caution">
    <text evidence="1">The sequence shown here is derived from an EMBL/GenBank/DDBJ whole genome shotgun (WGS) entry which is preliminary data.</text>
</comment>
<keyword evidence="2" id="KW-1185">Reference proteome</keyword>
<organism evidence="1 2">
    <name type="scientific">Apiospora marii</name>
    <dbReference type="NCBI Taxonomy" id="335849"/>
    <lineage>
        <taxon>Eukaryota</taxon>
        <taxon>Fungi</taxon>
        <taxon>Dikarya</taxon>
        <taxon>Ascomycota</taxon>
        <taxon>Pezizomycotina</taxon>
        <taxon>Sordariomycetes</taxon>
        <taxon>Xylariomycetidae</taxon>
        <taxon>Amphisphaeriales</taxon>
        <taxon>Apiosporaceae</taxon>
        <taxon>Apiospora</taxon>
    </lineage>
</organism>
<proteinExistence type="predicted"/>
<gene>
    <name evidence="1" type="ORF">PG991_013967</name>
</gene>
<evidence type="ECO:0000313" key="1">
    <source>
        <dbReference type="EMBL" id="KAK8001745.1"/>
    </source>
</evidence>
<sequence>MTVFKKAQKVLALRKHIQNLKERALESRADAAKPNPITLFACEPHPTYVFGTGIQMVPSTSSTVLQAVRQRLTGNCDELPDLGDPGLSNSFRAPLKLRGWSTQSPAKAKANATRKCVARVFMTETVSSPIIRSWSTYYGPGQAMILAVLDLTKPPFEKATERTLDSSLKRTLCRTLDRSLDHDPKMRKRLVDQVFDDHQGFWVPSNCRSSSSSSCASPSSLLLGDRSVHVDEDNLATLRMSLIVEGPVRGKDPKGNPWARLEADPELWRGLPTCLAATSLSELCGSDIQALHTGDVLPPKILSTILNNMLIQLAMELELPDPLGMEADKVFPRKLSALQMIRRHGSNVALTTEMQ</sequence>
<dbReference type="EMBL" id="JAQQWI010000018">
    <property type="protein sequence ID" value="KAK8001745.1"/>
    <property type="molecule type" value="Genomic_DNA"/>
</dbReference>
<dbReference type="Proteomes" id="UP001396898">
    <property type="component" value="Unassembled WGS sequence"/>
</dbReference>
<protein>
    <submittedName>
        <fullName evidence="1">Uncharacterized protein</fullName>
    </submittedName>
</protein>
<reference evidence="1 2" key="1">
    <citation type="submission" date="2023-01" db="EMBL/GenBank/DDBJ databases">
        <title>Analysis of 21 Apiospora genomes using comparative genomics revels a genus with tremendous synthesis potential of carbohydrate active enzymes and secondary metabolites.</title>
        <authorList>
            <person name="Sorensen T."/>
        </authorList>
    </citation>
    <scope>NUCLEOTIDE SEQUENCE [LARGE SCALE GENOMIC DNA]</scope>
    <source>
        <strain evidence="1 2">CBS 20057</strain>
    </source>
</reference>
<evidence type="ECO:0000313" key="2">
    <source>
        <dbReference type="Proteomes" id="UP001396898"/>
    </source>
</evidence>
<accession>A0ABR1R7H3</accession>